<keyword evidence="1" id="KW-0678">Repressor</keyword>
<dbReference type="InterPro" id="IPR050624">
    <property type="entry name" value="HTH-type_Tx_Regulator"/>
</dbReference>
<evidence type="ECO:0000256" key="1">
    <source>
        <dbReference type="ARBA" id="ARBA00022491"/>
    </source>
</evidence>
<dbReference type="Gene3D" id="1.10.357.10">
    <property type="entry name" value="Tetracycline Repressor, domain 2"/>
    <property type="match status" value="1"/>
</dbReference>
<keyword evidence="2 3" id="KW-0238">DNA-binding</keyword>
<dbReference type="SUPFAM" id="SSF46689">
    <property type="entry name" value="Homeodomain-like"/>
    <property type="match status" value="1"/>
</dbReference>
<protein>
    <submittedName>
        <fullName evidence="5">TetR/AcrR family transcriptional regulator</fullName>
    </submittedName>
</protein>
<dbReference type="Proteomes" id="UP000324269">
    <property type="component" value="Unassembled WGS sequence"/>
</dbReference>
<feature type="DNA-binding region" description="H-T-H motif" evidence="3">
    <location>
        <begin position="26"/>
        <end position="45"/>
    </location>
</feature>
<dbReference type="Pfam" id="PF00440">
    <property type="entry name" value="TetR_N"/>
    <property type="match status" value="1"/>
</dbReference>
<dbReference type="PROSITE" id="PS50977">
    <property type="entry name" value="HTH_TETR_2"/>
    <property type="match status" value="1"/>
</dbReference>
<evidence type="ECO:0000313" key="5">
    <source>
        <dbReference type="EMBL" id="TYS87346.1"/>
    </source>
</evidence>
<dbReference type="SUPFAM" id="SSF48498">
    <property type="entry name" value="Tetracyclin repressor-like, C-terminal domain"/>
    <property type="match status" value="1"/>
</dbReference>
<dbReference type="AlphaFoldDB" id="A0A5D4UJ36"/>
<gene>
    <name evidence="5" type="ORF">FZC85_08990</name>
</gene>
<dbReference type="PANTHER" id="PTHR43479:SF11">
    <property type="entry name" value="ACREF_ENVCD OPERON REPRESSOR-RELATED"/>
    <property type="match status" value="1"/>
</dbReference>
<evidence type="ECO:0000256" key="3">
    <source>
        <dbReference type="PROSITE-ProRule" id="PRU00335"/>
    </source>
</evidence>
<evidence type="ECO:0000259" key="4">
    <source>
        <dbReference type="PROSITE" id="PS50977"/>
    </source>
</evidence>
<dbReference type="InterPro" id="IPR023772">
    <property type="entry name" value="DNA-bd_HTH_TetR-type_CS"/>
</dbReference>
<evidence type="ECO:0000313" key="6">
    <source>
        <dbReference type="Proteomes" id="UP000324269"/>
    </source>
</evidence>
<feature type="domain" description="HTH tetR-type" evidence="4">
    <location>
        <begin position="3"/>
        <end position="63"/>
    </location>
</feature>
<name>A0A5D4UJ36_9BACI</name>
<comment type="caution">
    <text evidence="5">The sequence shown here is derived from an EMBL/GenBank/DDBJ whole genome shotgun (WGS) entry which is preliminary data.</text>
</comment>
<dbReference type="PROSITE" id="PS01081">
    <property type="entry name" value="HTH_TETR_1"/>
    <property type="match status" value="1"/>
</dbReference>
<sequence>MKIEKQERIINAAMKEFVNSGYDKASTNEIVKEAQISKGSLFNYFKNKKDLYLFLIENSMKIIEQIFEKIDMNERDVFRRIYQVGLVKLNIQKKYPLVFDFLKSLGDEKAPEVKSDIDRIRGSILDDGLNRIYQNIDWSKFREGVDPEKAVHILNWTMLGFAELQMAKLDSFHHVGMEIFNEWNSYSEILRRCFYKDGEE</sequence>
<dbReference type="InterPro" id="IPR001647">
    <property type="entry name" value="HTH_TetR"/>
</dbReference>
<dbReference type="InterPro" id="IPR009057">
    <property type="entry name" value="Homeodomain-like_sf"/>
</dbReference>
<dbReference type="OrthoDB" id="9780939at2"/>
<evidence type="ECO:0000256" key="2">
    <source>
        <dbReference type="ARBA" id="ARBA00023125"/>
    </source>
</evidence>
<proteinExistence type="predicted"/>
<accession>A0A5D4UJ36</accession>
<dbReference type="InterPro" id="IPR036271">
    <property type="entry name" value="Tet_transcr_reg_TetR-rel_C_sf"/>
</dbReference>
<dbReference type="GO" id="GO:0003677">
    <property type="term" value="F:DNA binding"/>
    <property type="evidence" value="ECO:0007669"/>
    <property type="project" value="UniProtKB-UniRule"/>
</dbReference>
<reference evidence="5 6" key="1">
    <citation type="submission" date="2019-08" db="EMBL/GenBank/DDBJ databases">
        <title>Bacillus genomes from the desert of Cuatro Cienegas, Coahuila.</title>
        <authorList>
            <person name="Olmedo-Alvarez G."/>
        </authorList>
    </citation>
    <scope>NUCLEOTIDE SEQUENCE [LARGE SCALE GENOMIC DNA]</scope>
    <source>
        <strain evidence="5 6">CH87b_3T</strain>
    </source>
</reference>
<organism evidence="5 6">
    <name type="scientific">Rossellomorea aquimaris</name>
    <dbReference type="NCBI Taxonomy" id="189382"/>
    <lineage>
        <taxon>Bacteria</taxon>
        <taxon>Bacillati</taxon>
        <taxon>Bacillota</taxon>
        <taxon>Bacilli</taxon>
        <taxon>Bacillales</taxon>
        <taxon>Bacillaceae</taxon>
        <taxon>Rossellomorea</taxon>
    </lineage>
</organism>
<dbReference type="Gene3D" id="1.10.10.60">
    <property type="entry name" value="Homeodomain-like"/>
    <property type="match status" value="1"/>
</dbReference>
<dbReference type="PRINTS" id="PR00455">
    <property type="entry name" value="HTHTETR"/>
</dbReference>
<dbReference type="PANTHER" id="PTHR43479">
    <property type="entry name" value="ACREF/ENVCD OPERON REPRESSOR-RELATED"/>
    <property type="match status" value="1"/>
</dbReference>
<dbReference type="EMBL" id="VTEZ01000002">
    <property type="protein sequence ID" value="TYS87346.1"/>
    <property type="molecule type" value="Genomic_DNA"/>
</dbReference>